<dbReference type="RefSeq" id="WP_406188993.1">
    <property type="nucleotide sequence ID" value="NZ_CP108135.1"/>
</dbReference>
<protein>
    <submittedName>
        <fullName evidence="1">Uncharacterized protein</fullName>
    </submittedName>
</protein>
<organism evidence="1 2">
    <name type="scientific">[Kitasatospora] papulosa</name>
    <dbReference type="NCBI Taxonomy" id="1464011"/>
    <lineage>
        <taxon>Bacteria</taxon>
        <taxon>Bacillati</taxon>
        <taxon>Actinomycetota</taxon>
        <taxon>Actinomycetes</taxon>
        <taxon>Kitasatosporales</taxon>
        <taxon>Streptomycetaceae</taxon>
        <taxon>Streptomyces</taxon>
    </lineage>
</organism>
<proteinExistence type="predicted"/>
<dbReference type="EMBL" id="CP108135">
    <property type="protein sequence ID" value="WTP69386.1"/>
    <property type="molecule type" value="Genomic_DNA"/>
</dbReference>
<dbReference type="Proteomes" id="UP001622496">
    <property type="component" value="Chromosome"/>
</dbReference>
<sequence length="182" mass="19765">MTTLASTGLTLVGVQASDDVQTASIPIDLPSDTYRLLYRVITGPLYPGDLLDISGDARVSNNAGYPSGTRYTVGVGWHLWAYSYTDPARSSGPWWRISQLMGDNVDPTRHHMPLHISTLHRVPDDHPPGHRLAICFRGDAHSTAWKANGGSDVLTVDAGYGQLIVRRWAAVPPTEPEPEPAA</sequence>
<evidence type="ECO:0000313" key="2">
    <source>
        <dbReference type="Proteomes" id="UP001622496"/>
    </source>
</evidence>
<name>A0ABZ1KAA5_9ACTN</name>
<accession>A0ABZ1KAA5</accession>
<keyword evidence="2" id="KW-1185">Reference proteome</keyword>
<evidence type="ECO:0000313" key="1">
    <source>
        <dbReference type="EMBL" id="WTP69386.1"/>
    </source>
</evidence>
<reference evidence="1 2" key="1">
    <citation type="submission" date="2022-10" db="EMBL/GenBank/DDBJ databases">
        <title>The complete genomes of actinobacterial strains from the NBC collection.</title>
        <authorList>
            <person name="Joergensen T.S."/>
            <person name="Alvarez Arevalo M."/>
            <person name="Sterndorff E.B."/>
            <person name="Faurdal D."/>
            <person name="Vuksanovic O."/>
            <person name="Mourched A.-S."/>
            <person name="Charusanti P."/>
            <person name="Shaw S."/>
            <person name="Blin K."/>
            <person name="Weber T."/>
        </authorList>
    </citation>
    <scope>NUCLEOTIDE SEQUENCE [LARGE SCALE GENOMIC DNA]</scope>
    <source>
        <strain evidence="1 2">NBC_00185</strain>
    </source>
</reference>
<gene>
    <name evidence="1" type="ORF">OG560_29770</name>
</gene>